<evidence type="ECO:0000313" key="5">
    <source>
        <dbReference type="EMBL" id="KAK9799385.1"/>
    </source>
</evidence>
<dbReference type="AlphaFoldDB" id="A0AAW1P012"/>
<evidence type="ECO:0000256" key="3">
    <source>
        <dbReference type="SAM" id="MobiDB-lite"/>
    </source>
</evidence>
<dbReference type="PANTHER" id="PTHR21502:SF3">
    <property type="entry name" value="CILIUM ASSEMBLY PROTEIN DZIP1L"/>
    <property type="match status" value="1"/>
</dbReference>
<gene>
    <name evidence="5" type="ORF">WJX73_009113</name>
</gene>
<evidence type="ECO:0000256" key="1">
    <source>
        <dbReference type="ARBA" id="ARBA00023054"/>
    </source>
</evidence>
<protein>
    <recommendedName>
        <fullName evidence="4">Cilium assembly protein DZIP1 N-terminal domain-containing protein</fullName>
    </recommendedName>
</protein>
<feature type="coiled-coil region" evidence="2">
    <location>
        <begin position="131"/>
        <end position="158"/>
    </location>
</feature>
<feature type="region of interest" description="Disordered" evidence="3">
    <location>
        <begin position="727"/>
        <end position="749"/>
    </location>
</feature>
<evidence type="ECO:0000313" key="6">
    <source>
        <dbReference type="Proteomes" id="UP001465755"/>
    </source>
</evidence>
<feature type="compositionally biased region" description="Acidic residues" evidence="3">
    <location>
        <begin position="457"/>
        <end position="466"/>
    </location>
</feature>
<feature type="region of interest" description="Disordered" evidence="3">
    <location>
        <begin position="212"/>
        <end position="252"/>
    </location>
</feature>
<proteinExistence type="predicted"/>
<evidence type="ECO:0000256" key="2">
    <source>
        <dbReference type="SAM" id="Coils"/>
    </source>
</evidence>
<sequence length="838" mass="90940">MSFDQENFTPNYGPHSTGPNGLPGFYESAPAAHPTFQFHAHRSRIDWRVLHGIDVDEVVRNTDIDTLERCVNAVAFGDIEAEGPGSLTRVNFLRIFRLAQLTSEYLLYVQDRLSQESTRLRDQRDKACKHVEALRLGIREAKEKLATSQKEQRQLKKTLKMVQRLAPQPGAVPAEGIAAGEAMGKLQAQVGQLQEERKSLRDDLTQLRLALQHSQDQGAKDKESAVAAARIQERDAAAQARAATPESRPVPNRVEAEMAALRKSLASSNARLHELEEGRTRGSFFDGSVHADTGGRLASETAQAQARAEALSGRLRAQEMELLELRSRPAHSPSPSWGMMPPSQPFTPPPTMMPSAKVPGTAELQSQLAELTRQAEEMQLLRTELAQAKNPRARRLTSPSKREKVPVRVEPDSSPKVTRIPKAQSKQPSPEKQRSPSPVKQQEPEPATTAAEPQNENVDDSSDDEFDPVKSMKLAELNSMLEQGRLKNEIDKEQGIGSRDASPQHQPAAALTAPGTPWNSLAVTTNTMVLPPINTQMPVTDLGAATGTFPMPGTGEFQSPGKKKSWLKKLASLKLRRSKKDGAGEASPVSQWGGTTLSSPLGYTGYGTNSLPPPSPQTGLFSTTYGPNFSPLRDGMTPRAVQSSPTVDPNDPRFADLRSAFLGESVPPALGSPQQQYNGTQPLWWTASSTDRPNTAPPISTNATYLGSPGATGQADSIMPKTRFASDLTRTRSSISPPRTRPVHDVGGSLVRNHSISSVIPAQDDDEAPIGLRRSTSIELKAISRSRSLSPAERSSSPGEGLGAFASALKVAVGQDRLSDEGWNGMIYLNMCHNHDGR</sequence>
<dbReference type="GO" id="GO:0005737">
    <property type="term" value="C:cytoplasm"/>
    <property type="evidence" value="ECO:0007669"/>
    <property type="project" value="UniProtKB-SubCell"/>
</dbReference>
<dbReference type="Proteomes" id="UP001465755">
    <property type="component" value="Unassembled WGS sequence"/>
</dbReference>
<organism evidence="5 6">
    <name type="scientific">Symbiochloris irregularis</name>
    <dbReference type="NCBI Taxonomy" id="706552"/>
    <lineage>
        <taxon>Eukaryota</taxon>
        <taxon>Viridiplantae</taxon>
        <taxon>Chlorophyta</taxon>
        <taxon>core chlorophytes</taxon>
        <taxon>Trebouxiophyceae</taxon>
        <taxon>Trebouxiales</taxon>
        <taxon>Trebouxiaceae</taxon>
        <taxon>Symbiochloris</taxon>
    </lineage>
</organism>
<dbReference type="PANTHER" id="PTHR21502">
    <property type="entry name" value="ZINC FINGER PROTEIN DZIP1"/>
    <property type="match status" value="1"/>
</dbReference>
<keyword evidence="1 2" id="KW-0175">Coiled coil</keyword>
<dbReference type="EMBL" id="JALJOQ010000090">
    <property type="protein sequence ID" value="KAK9799385.1"/>
    <property type="molecule type" value="Genomic_DNA"/>
</dbReference>
<feature type="compositionally biased region" description="Basic and acidic residues" evidence="3">
    <location>
        <begin position="400"/>
        <end position="413"/>
    </location>
</feature>
<name>A0AAW1P012_9CHLO</name>
<dbReference type="InterPro" id="IPR032714">
    <property type="entry name" value="DZIP1_N"/>
</dbReference>
<evidence type="ECO:0000259" key="4">
    <source>
        <dbReference type="Pfam" id="PF13815"/>
    </source>
</evidence>
<feature type="region of interest" description="Disordered" evidence="3">
    <location>
        <begin position="492"/>
        <end position="515"/>
    </location>
</feature>
<feature type="region of interest" description="Disordered" evidence="3">
    <location>
        <begin position="1"/>
        <end position="26"/>
    </location>
</feature>
<dbReference type="Pfam" id="PF13815">
    <property type="entry name" value="Dzip-like_N"/>
    <property type="match status" value="1"/>
</dbReference>
<feature type="domain" description="Cilium assembly protein DZIP1 N-terminal" evidence="4">
    <location>
        <begin position="36"/>
        <end position="153"/>
    </location>
</feature>
<accession>A0AAW1P012</accession>
<feature type="region of interest" description="Disordered" evidence="3">
    <location>
        <begin position="385"/>
        <end position="478"/>
    </location>
</feature>
<reference evidence="5 6" key="1">
    <citation type="journal article" date="2024" name="Nat. Commun.">
        <title>Phylogenomics reveals the evolutionary origins of lichenization in chlorophyte algae.</title>
        <authorList>
            <person name="Puginier C."/>
            <person name="Libourel C."/>
            <person name="Otte J."/>
            <person name="Skaloud P."/>
            <person name="Haon M."/>
            <person name="Grisel S."/>
            <person name="Petersen M."/>
            <person name="Berrin J.G."/>
            <person name="Delaux P.M."/>
            <person name="Dal Grande F."/>
            <person name="Keller J."/>
        </authorList>
    </citation>
    <scope>NUCLEOTIDE SEQUENCE [LARGE SCALE GENOMIC DNA]</scope>
    <source>
        <strain evidence="5 6">SAG 2036</strain>
    </source>
</reference>
<keyword evidence="6" id="KW-1185">Reference proteome</keyword>
<comment type="caution">
    <text evidence="5">The sequence shown here is derived from an EMBL/GenBank/DDBJ whole genome shotgun (WGS) entry which is preliminary data.</text>
</comment>
<dbReference type="InterPro" id="IPR051241">
    <property type="entry name" value="DZIP_RILPL"/>
</dbReference>
<feature type="compositionally biased region" description="Polar residues" evidence="3">
    <location>
        <begin position="1"/>
        <end position="10"/>
    </location>
</feature>
<dbReference type="GO" id="GO:0008270">
    <property type="term" value="F:zinc ion binding"/>
    <property type="evidence" value="ECO:0007669"/>
    <property type="project" value="UniProtKB-KW"/>
</dbReference>